<organism evidence="1 2">
    <name type="scientific">Vigna mungo</name>
    <name type="common">Black gram</name>
    <name type="synonym">Phaseolus mungo</name>
    <dbReference type="NCBI Taxonomy" id="3915"/>
    <lineage>
        <taxon>Eukaryota</taxon>
        <taxon>Viridiplantae</taxon>
        <taxon>Streptophyta</taxon>
        <taxon>Embryophyta</taxon>
        <taxon>Tracheophyta</taxon>
        <taxon>Spermatophyta</taxon>
        <taxon>Magnoliopsida</taxon>
        <taxon>eudicotyledons</taxon>
        <taxon>Gunneridae</taxon>
        <taxon>Pentapetalae</taxon>
        <taxon>rosids</taxon>
        <taxon>fabids</taxon>
        <taxon>Fabales</taxon>
        <taxon>Fabaceae</taxon>
        <taxon>Papilionoideae</taxon>
        <taxon>50 kb inversion clade</taxon>
        <taxon>NPAAA clade</taxon>
        <taxon>indigoferoid/millettioid clade</taxon>
        <taxon>Phaseoleae</taxon>
        <taxon>Vigna</taxon>
    </lineage>
</organism>
<gene>
    <name evidence="1" type="ORF">V8G54_022005</name>
</gene>
<reference evidence="1 2" key="1">
    <citation type="journal article" date="2023" name="Life. Sci Alliance">
        <title>Evolutionary insights into 3D genome organization and epigenetic landscape of Vigna mungo.</title>
        <authorList>
            <person name="Junaid A."/>
            <person name="Singh B."/>
            <person name="Bhatia S."/>
        </authorList>
    </citation>
    <scope>NUCLEOTIDE SEQUENCE [LARGE SCALE GENOMIC DNA]</scope>
    <source>
        <strain evidence="1">Urdbean</strain>
    </source>
</reference>
<keyword evidence="2" id="KW-1185">Reference proteome</keyword>
<evidence type="ECO:0000313" key="2">
    <source>
        <dbReference type="Proteomes" id="UP001374535"/>
    </source>
</evidence>
<evidence type="ECO:0000313" key="1">
    <source>
        <dbReference type="EMBL" id="WVZ08659.1"/>
    </source>
</evidence>
<proteinExistence type="predicted"/>
<name>A0AAQ3RXW5_VIGMU</name>
<protein>
    <submittedName>
        <fullName evidence="1">Uncharacterized protein</fullName>
    </submittedName>
</protein>
<dbReference type="AlphaFoldDB" id="A0AAQ3RXW5"/>
<dbReference type="Proteomes" id="UP001374535">
    <property type="component" value="Chromosome 6"/>
</dbReference>
<sequence>MLHFQKLKPSPESSTSLLESITVISLSIFMLGETIISCASLAISSIFKPSMSGLRNNPIPMDFGDSIPLIFDKRCGTVSLSASKTTPLIFPAAIGDDGTRVSSTCSFVVSSTNPSSGTSPILDSNRIGIWTGSWETLR</sequence>
<accession>A0AAQ3RXW5</accession>
<dbReference type="EMBL" id="CP144695">
    <property type="protein sequence ID" value="WVZ08659.1"/>
    <property type="molecule type" value="Genomic_DNA"/>
</dbReference>